<evidence type="ECO:0000256" key="2">
    <source>
        <dbReference type="SAM" id="MobiDB-lite"/>
    </source>
</evidence>
<gene>
    <name evidence="4" type="ORF">DEO72_LG5g665</name>
</gene>
<keyword evidence="3" id="KW-0472">Membrane</keyword>
<feature type="compositionally biased region" description="Low complexity" evidence="2">
    <location>
        <begin position="161"/>
        <end position="176"/>
    </location>
</feature>
<feature type="region of interest" description="Disordered" evidence="2">
    <location>
        <begin position="190"/>
        <end position="225"/>
    </location>
</feature>
<evidence type="ECO:0000256" key="1">
    <source>
        <dbReference type="SAM" id="Coils"/>
    </source>
</evidence>
<reference evidence="4 5" key="1">
    <citation type="submission" date="2019-04" db="EMBL/GenBank/DDBJ databases">
        <title>An improved genome assembly and genetic linkage map for asparagus bean, Vigna unguiculata ssp. sesquipedialis.</title>
        <authorList>
            <person name="Xia Q."/>
            <person name="Zhang R."/>
            <person name="Dong Y."/>
        </authorList>
    </citation>
    <scope>NUCLEOTIDE SEQUENCE [LARGE SCALE GENOMIC DNA]</scope>
    <source>
        <tissue evidence="4">Leaf</tissue>
    </source>
</reference>
<keyword evidence="3" id="KW-0812">Transmembrane</keyword>
<evidence type="ECO:0000256" key="3">
    <source>
        <dbReference type="SAM" id="Phobius"/>
    </source>
</evidence>
<evidence type="ECO:0000313" key="5">
    <source>
        <dbReference type="Proteomes" id="UP000501690"/>
    </source>
</evidence>
<dbReference type="Proteomes" id="UP000501690">
    <property type="component" value="Linkage Group LG5"/>
</dbReference>
<feature type="compositionally biased region" description="Basic and acidic residues" evidence="2">
    <location>
        <begin position="200"/>
        <end position="210"/>
    </location>
</feature>
<feature type="region of interest" description="Disordered" evidence="2">
    <location>
        <begin position="156"/>
        <end position="176"/>
    </location>
</feature>
<protein>
    <submittedName>
        <fullName evidence="4">Uncharacterized protein</fullName>
    </submittedName>
</protein>
<proteinExistence type="predicted"/>
<dbReference type="AlphaFoldDB" id="A0A4D6LW72"/>
<keyword evidence="5" id="KW-1185">Reference proteome</keyword>
<evidence type="ECO:0000313" key="4">
    <source>
        <dbReference type="EMBL" id="QCD92598.1"/>
    </source>
</evidence>
<dbReference type="EMBL" id="CP039349">
    <property type="protein sequence ID" value="QCD92598.1"/>
    <property type="molecule type" value="Genomic_DNA"/>
</dbReference>
<feature type="coiled-coil region" evidence="1">
    <location>
        <begin position="289"/>
        <end position="396"/>
    </location>
</feature>
<keyword evidence="3" id="KW-1133">Transmembrane helix</keyword>
<keyword evidence="1" id="KW-0175">Coiled coil</keyword>
<organism evidence="4 5">
    <name type="scientific">Vigna unguiculata</name>
    <name type="common">Cowpea</name>
    <dbReference type="NCBI Taxonomy" id="3917"/>
    <lineage>
        <taxon>Eukaryota</taxon>
        <taxon>Viridiplantae</taxon>
        <taxon>Streptophyta</taxon>
        <taxon>Embryophyta</taxon>
        <taxon>Tracheophyta</taxon>
        <taxon>Spermatophyta</taxon>
        <taxon>Magnoliopsida</taxon>
        <taxon>eudicotyledons</taxon>
        <taxon>Gunneridae</taxon>
        <taxon>Pentapetalae</taxon>
        <taxon>rosids</taxon>
        <taxon>fabids</taxon>
        <taxon>Fabales</taxon>
        <taxon>Fabaceae</taxon>
        <taxon>Papilionoideae</taxon>
        <taxon>50 kb inversion clade</taxon>
        <taxon>NPAAA clade</taxon>
        <taxon>indigoferoid/millettioid clade</taxon>
        <taxon>Phaseoleae</taxon>
        <taxon>Vigna</taxon>
    </lineage>
</organism>
<feature type="transmembrane region" description="Helical" evidence="3">
    <location>
        <begin position="97"/>
        <end position="118"/>
    </location>
</feature>
<sequence length="488" mass="54347">MQAFEVLCRAAGLTATMSLFLHFYKTRPIASKGWVSFHGANKSLFTLYLASYKGLKTGFFKVAIPGRGRKYIFDEEGVDPLETVDPMPPLFGLAEGGLWLVVLIIPIVVGVAINLRFFSCFADIMARTTLSNAEFLAHAKTRRREDDAAEEVAPLQSVLVAPSTTPTPATTAPTGASGVVIRPRFVVKPPSSAVPGAAADKGKKTKRDDSPTGWSSKKNKRGESSGSLATVFLGGEVRLDEEVSFHLGPRIKDMLKDVSEEEALRTAGELILRLVAIYTKFPQADQSRMESLEKELAATKMELQEVKASASELKTQFDRLNDIKAEHAKCAGILKAADDRAKEEQTKAKEAADELRKLQRRFDDLTLEHMATAGSATDWQRKAKEYQAELRVADEKVFTQYETGFQNVIDQAVFYYRCSPDRFDVHLGVVDGKLERVFDRLDEVNDPPADNEFFNFIVYFDMTDRVRSTSWSIALDRLLGHLFFSFIC</sequence>
<name>A0A4D6LW72_VIGUN</name>
<accession>A0A4D6LW72</accession>